<feature type="domain" description="Histidine kinase/HSP90-like ATPase" evidence="2">
    <location>
        <begin position="13"/>
        <end position="142"/>
    </location>
</feature>
<dbReference type="HOGENOM" id="CLU_090336_24_0_7"/>
<gene>
    <name evidence="3" type="ordered locus">UWK_01355</name>
</gene>
<reference evidence="4" key="1">
    <citation type="journal article" date="2013" name="Stand. Genomic Sci.">
        <title>Complete genome sequence of Desulfocapsa sulfexigens, a marine deltaproteobacterium specialized in disproportionating inorganic sulfur compounds.</title>
        <authorList>
            <person name="Finster K.W."/>
            <person name="Kjeldsen K.U."/>
            <person name="Kube M."/>
            <person name="Reinhardt R."/>
            <person name="Mussmann M."/>
            <person name="Amann R."/>
            <person name="Schreiber L."/>
        </authorList>
    </citation>
    <scope>NUCLEOTIDE SEQUENCE [LARGE SCALE GENOMIC DNA]</scope>
    <source>
        <strain evidence="4">DSM 10523 / SB164P1</strain>
    </source>
</reference>
<dbReference type="InterPro" id="IPR050267">
    <property type="entry name" value="Anti-sigma-factor_SerPK"/>
</dbReference>
<dbReference type="Pfam" id="PF13581">
    <property type="entry name" value="HATPase_c_2"/>
    <property type="match status" value="1"/>
</dbReference>
<keyword evidence="3" id="KW-0808">Transferase</keyword>
<keyword evidence="1" id="KW-0723">Serine/threonine-protein kinase</keyword>
<dbReference type="STRING" id="1167006.UWK_01355"/>
<dbReference type="OrthoDB" id="9798941at2"/>
<dbReference type="KEGG" id="dsf:UWK_01355"/>
<dbReference type="PANTHER" id="PTHR35526">
    <property type="entry name" value="ANTI-SIGMA-F FACTOR RSBW-RELATED"/>
    <property type="match status" value="1"/>
</dbReference>
<accession>M1PNA6</accession>
<dbReference type="SUPFAM" id="SSF55874">
    <property type="entry name" value="ATPase domain of HSP90 chaperone/DNA topoisomerase II/histidine kinase"/>
    <property type="match status" value="1"/>
</dbReference>
<sequence length="147" mass="16343">MSSPESHYLQLIIPSEKEDSRLIGRAVYSFCLHMGFDEVQSYQIELATVEVTHNIVGHAYDNCPDCVIELHAQGLADRIIFTIIDNGKSADAFAFPACCPVDPGSAIDRLPESSMGLYIIASVMDTVEYEVYENSNILTMMKYLPKS</sequence>
<dbReference type="EMBL" id="CP003985">
    <property type="protein sequence ID" value="AGF77916.1"/>
    <property type="molecule type" value="Genomic_DNA"/>
</dbReference>
<name>M1PNA6_DESSD</name>
<keyword evidence="4" id="KW-1185">Reference proteome</keyword>
<dbReference type="Gene3D" id="3.30.565.10">
    <property type="entry name" value="Histidine kinase-like ATPase, C-terminal domain"/>
    <property type="match status" value="1"/>
</dbReference>
<organism evidence="3 4">
    <name type="scientific">Desulfocapsa sulfexigens (strain DSM 10523 / SB164P1)</name>
    <dbReference type="NCBI Taxonomy" id="1167006"/>
    <lineage>
        <taxon>Bacteria</taxon>
        <taxon>Pseudomonadati</taxon>
        <taxon>Thermodesulfobacteriota</taxon>
        <taxon>Desulfobulbia</taxon>
        <taxon>Desulfobulbales</taxon>
        <taxon>Desulfocapsaceae</taxon>
        <taxon>Desulfocapsa</taxon>
    </lineage>
</organism>
<evidence type="ECO:0000313" key="4">
    <source>
        <dbReference type="Proteomes" id="UP000011721"/>
    </source>
</evidence>
<dbReference type="InterPro" id="IPR036890">
    <property type="entry name" value="HATPase_C_sf"/>
</dbReference>
<dbReference type="GO" id="GO:0004674">
    <property type="term" value="F:protein serine/threonine kinase activity"/>
    <property type="evidence" value="ECO:0007669"/>
    <property type="project" value="UniProtKB-KW"/>
</dbReference>
<dbReference type="AlphaFoldDB" id="M1PNA6"/>
<dbReference type="InterPro" id="IPR003594">
    <property type="entry name" value="HATPase_dom"/>
</dbReference>
<keyword evidence="3" id="KW-0418">Kinase</keyword>
<dbReference type="CDD" id="cd16936">
    <property type="entry name" value="HATPase_RsbW-like"/>
    <property type="match status" value="1"/>
</dbReference>
<dbReference type="eggNOG" id="COG2172">
    <property type="taxonomic scope" value="Bacteria"/>
</dbReference>
<evidence type="ECO:0000313" key="3">
    <source>
        <dbReference type="EMBL" id="AGF77916.1"/>
    </source>
</evidence>
<evidence type="ECO:0000256" key="1">
    <source>
        <dbReference type="ARBA" id="ARBA00022527"/>
    </source>
</evidence>
<evidence type="ECO:0000259" key="2">
    <source>
        <dbReference type="Pfam" id="PF13581"/>
    </source>
</evidence>
<proteinExistence type="predicted"/>
<dbReference type="RefSeq" id="WP_015403607.1">
    <property type="nucleotide sequence ID" value="NC_020304.1"/>
</dbReference>
<dbReference type="Proteomes" id="UP000011721">
    <property type="component" value="Chromosome"/>
</dbReference>
<dbReference type="PANTHER" id="PTHR35526:SF3">
    <property type="entry name" value="ANTI-SIGMA-F FACTOR RSBW"/>
    <property type="match status" value="1"/>
</dbReference>
<protein>
    <submittedName>
        <fullName evidence="3">Anti-sigma regulatory factor (Ser/Thr protein kinase)</fullName>
    </submittedName>
</protein>